<dbReference type="EMBL" id="JACIDO010000004">
    <property type="protein sequence ID" value="MBB3936047.1"/>
    <property type="molecule type" value="Genomic_DNA"/>
</dbReference>
<dbReference type="PANTHER" id="PTHR37957:SF1">
    <property type="entry name" value="PHYTASE-LIKE DOMAIN-CONTAINING PROTEIN"/>
    <property type="match status" value="1"/>
</dbReference>
<gene>
    <name evidence="3" type="ORF">GGR05_002197</name>
</gene>
<dbReference type="Proteomes" id="UP000531216">
    <property type="component" value="Unassembled WGS sequence"/>
</dbReference>
<dbReference type="PANTHER" id="PTHR37957">
    <property type="entry name" value="BLR7070 PROTEIN"/>
    <property type="match status" value="1"/>
</dbReference>
<keyword evidence="4" id="KW-1185">Reference proteome</keyword>
<evidence type="ECO:0000313" key="4">
    <source>
        <dbReference type="Proteomes" id="UP000531216"/>
    </source>
</evidence>
<feature type="chain" id="PRO_5030891908" description="Phytase-like domain-containing protein" evidence="1">
    <location>
        <begin position="23"/>
        <end position="454"/>
    </location>
</feature>
<keyword evidence="1" id="KW-0732">Signal</keyword>
<comment type="caution">
    <text evidence="3">The sequence shown here is derived from an EMBL/GenBank/DDBJ whole genome shotgun (WGS) entry which is preliminary data.</text>
</comment>
<dbReference type="InterPro" id="IPR027372">
    <property type="entry name" value="Phytase-like_dom"/>
</dbReference>
<feature type="signal peptide" evidence="1">
    <location>
        <begin position="1"/>
        <end position="22"/>
    </location>
</feature>
<reference evidence="3 4" key="1">
    <citation type="submission" date="2020-08" db="EMBL/GenBank/DDBJ databases">
        <title>Genomic Encyclopedia of Type Strains, Phase IV (KMG-IV): sequencing the most valuable type-strain genomes for metagenomic binning, comparative biology and taxonomic classification.</title>
        <authorList>
            <person name="Goeker M."/>
        </authorList>
    </citation>
    <scope>NUCLEOTIDE SEQUENCE [LARGE SCALE GENOMIC DNA]</scope>
    <source>
        <strain evidence="3 4">DSM 25024</strain>
    </source>
</reference>
<sequence>MKTLFTASLALLALGTAAHAQAQDAEGRAFPATLSAQAVLPADTQVAAPADAPAHLRQAGKFTTPDRRRADALGTVPGKDGVRPTGVLLPLGGQAVQGFSGIRRIDDGTFWTLSDNGFGSKANSSDAMLMLHHIAIDWDMGTVDRRETVFLSDPDRKAPFPIAMEGSDKRYLTGADFDVESIQPVADGFFVGEEFGPWLLEFDREGRLQSVHETRVGETKVVSPDNPVLQLPADPSKPMPAFNLKRSGGFEGLARSPDGAQLYALLEGPLYTDGKVETVADGRTGLRVIEFDTAKGDWTGRSWIYPLAQDGVAIGDFNMLDATTALVIERDNGAGRAAQGCTGEPKPDCFATPAKLKRIYKIEMSDANVGQPVRKVGYLDLMDVKDPDGKARQGTENGVYDMPFVTIENVDRVDDRHIVVANDNNFPYSAGRALDRADDNEFVLIEAGEFLNAR</sequence>
<feature type="domain" description="Phytase-like" evidence="2">
    <location>
        <begin position="94"/>
        <end position="426"/>
    </location>
</feature>
<name>A0A7W6FVJ5_9HYPH</name>
<evidence type="ECO:0000313" key="3">
    <source>
        <dbReference type="EMBL" id="MBB3936047.1"/>
    </source>
</evidence>
<organism evidence="3 4">
    <name type="scientific">Aureimonas phyllosphaerae</name>
    <dbReference type="NCBI Taxonomy" id="1166078"/>
    <lineage>
        <taxon>Bacteria</taxon>
        <taxon>Pseudomonadati</taxon>
        <taxon>Pseudomonadota</taxon>
        <taxon>Alphaproteobacteria</taxon>
        <taxon>Hyphomicrobiales</taxon>
        <taxon>Aurantimonadaceae</taxon>
        <taxon>Aureimonas</taxon>
    </lineage>
</organism>
<proteinExistence type="predicted"/>
<evidence type="ECO:0000256" key="1">
    <source>
        <dbReference type="SAM" id="SignalP"/>
    </source>
</evidence>
<accession>A0A7W6FVJ5</accession>
<dbReference type="Pfam" id="PF13449">
    <property type="entry name" value="Phytase-like"/>
    <property type="match status" value="1"/>
</dbReference>
<protein>
    <recommendedName>
        <fullName evidence="2">Phytase-like domain-containing protein</fullName>
    </recommendedName>
</protein>
<dbReference type="AlphaFoldDB" id="A0A7W6FVJ5"/>
<dbReference type="OrthoDB" id="9795869at2"/>
<dbReference type="RefSeq" id="WP_090963468.1">
    <property type="nucleotide sequence ID" value="NZ_FOOA01000009.1"/>
</dbReference>
<evidence type="ECO:0000259" key="2">
    <source>
        <dbReference type="Pfam" id="PF13449"/>
    </source>
</evidence>